<dbReference type="GO" id="GO:0005506">
    <property type="term" value="F:iron ion binding"/>
    <property type="evidence" value="ECO:0007669"/>
    <property type="project" value="InterPro"/>
</dbReference>
<dbReference type="GO" id="GO:0009055">
    <property type="term" value="F:electron transfer activity"/>
    <property type="evidence" value="ECO:0007669"/>
    <property type="project" value="InterPro"/>
</dbReference>
<dbReference type="PANTHER" id="PTHR33751:SF11">
    <property type="entry name" value="BLL4483 PROTEIN"/>
    <property type="match status" value="1"/>
</dbReference>
<feature type="binding site" description="covalent" evidence="4">
    <location>
        <position position="36"/>
    </location>
    <ligand>
        <name>heme c</name>
        <dbReference type="ChEBI" id="CHEBI:61717"/>
        <label>1</label>
    </ligand>
</feature>
<sequence length="229" mass="24710">MKNRHRARWLPALLLACAGAAGAATADPMAERVRACAGCHGEEGRSAIESYAPSIAGKPEGYLLQQLTGFRDGRRSHAVMQQMLAWLSDDYLRDMARYYSTREPAKLPRPPQAAPAVLAQGRRLVEQGDAARKLPACAACHGQSLLGLQPAIPGLLNLRAEYLQAQLGAWRSGTRHAPAPDCMADIAGRLSGEEIAAITAWIASRELPRDHRPAVRREQPLPIDCGGVP</sequence>
<dbReference type="GO" id="GO:0042597">
    <property type="term" value="C:periplasmic space"/>
    <property type="evidence" value="ECO:0007669"/>
    <property type="project" value="InterPro"/>
</dbReference>
<evidence type="ECO:0000313" key="8">
    <source>
        <dbReference type="EMBL" id="PPE73258.1"/>
    </source>
</evidence>
<dbReference type="PROSITE" id="PS51007">
    <property type="entry name" value="CYTC"/>
    <property type="match status" value="2"/>
</dbReference>
<proteinExistence type="predicted"/>
<dbReference type="PANTHER" id="PTHR33751">
    <property type="entry name" value="CBB3-TYPE CYTOCHROME C OXIDASE SUBUNIT FIXP"/>
    <property type="match status" value="1"/>
</dbReference>
<dbReference type="InterPro" id="IPR024167">
    <property type="entry name" value="Cytochrome_c4-like"/>
</dbReference>
<comment type="caution">
    <text evidence="8">The sequence shown here is derived from an EMBL/GenBank/DDBJ whole genome shotgun (WGS) entry which is preliminary data.</text>
</comment>
<dbReference type="PIRSF" id="PIRSF000005">
    <property type="entry name" value="Cytochrome_c4"/>
    <property type="match status" value="1"/>
</dbReference>
<feature type="binding site" description="covalent" evidence="4">
    <location>
        <position position="140"/>
    </location>
    <ligand>
        <name>heme c</name>
        <dbReference type="ChEBI" id="CHEBI:61717"/>
        <label>2</label>
    </ligand>
</feature>
<dbReference type="EMBL" id="PSNW01000007">
    <property type="protein sequence ID" value="PPE73258.1"/>
    <property type="molecule type" value="Genomic_DNA"/>
</dbReference>
<keyword evidence="6" id="KW-0732">Signal</keyword>
<feature type="binding site" description="axial binding residue" evidence="5">
    <location>
        <position position="183"/>
    </location>
    <ligand>
        <name>heme c</name>
        <dbReference type="ChEBI" id="CHEBI:61717"/>
        <label>2</label>
    </ligand>
    <ligandPart>
        <name>Fe</name>
        <dbReference type="ChEBI" id="CHEBI:18248"/>
    </ligandPart>
</feature>
<dbReference type="InterPro" id="IPR036909">
    <property type="entry name" value="Cyt_c-like_dom_sf"/>
</dbReference>
<feature type="binding site" description="axial binding residue" evidence="5">
    <location>
        <position position="80"/>
    </location>
    <ligand>
        <name>heme c</name>
        <dbReference type="ChEBI" id="CHEBI:61717"/>
        <label>1</label>
    </ligand>
    <ligandPart>
        <name>Fe</name>
        <dbReference type="ChEBI" id="CHEBI:18248"/>
    </ligandPart>
</feature>
<feature type="domain" description="Cytochrome c" evidence="7">
    <location>
        <begin position="116"/>
        <end position="206"/>
    </location>
</feature>
<dbReference type="InterPro" id="IPR050597">
    <property type="entry name" value="Cytochrome_c_Oxidase_Subunit"/>
</dbReference>
<feature type="domain" description="Cytochrome c" evidence="7">
    <location>
        <begin position="17"/>
        <end position="103"/>
    </location>
</feature>
<feature type="binding site" description="axial binding residue" evidence="5">
    <location>
        <position position="141"/>
    </location>
    <ligand>
        <name>heme c</name>
        <dbReference type="ChEBI" id="CHEBI:61717"/>
        <label>2</label>
    </ligand>
    <ligandPart>
        <name>Fe</name>
        <dbReference type="ChEBI" id="CHEBI:18248"/>
    </ligandPart>
</feature>
<feature type="chain" id="PRO_5015628079" evidence="6">
    <location>
        <begin position="24"/>
        <end position="229"/>
    </location>
</feature>
<evidence type="ECO:0000313" key="9">
    <source>
        <dbReference type="Proteomes" id="UP000238220"/>
    </source>
</evidence>
<comment type="PTM">
    <text evidence="4">Binds 2 heme c groups covalently per subunit.</text>
</comment>
<evidence type="ECO:0000259" key="7">
    <source>
        <dbReference type="PROSITE" id="PS51007"/>
    </source>
</evidence>
<evidence type="ECO:0000256" key="1">
    <source>
        <dbReference type="ARBA" id="ARBA00022617"/>
    </source>
</evidence>
<name>A0A2S5TEK5_9GAMM</name>
<dbReference type="SUPFAM" id="SSF46626">
    <property type="entry name" value="Cytochrome c"/>
    <property type="match status" value="2"/>
</dbReference>
<feature type="binding site" description="covalent" evidence="4">
    <location>
        <position position="137"/>
    </location>
    <ligand>
        <name>heme c</name>
        <dbReference type="ChEBI" id="CHEBI:61717"/>
        <label>2</label>
    </ligand>
</feature>
<dbReference type="Gene3D" id="1.10.760.10">
    <property type="entry name" value="Cytochrome c-like domain"/>
    <property type="match status" value="2"/>
</dbReference>
<evidence type="ECO:0000256" key="2">
    <source>
        <dbReference type="ARBA" id="ARBA00022723"/>
    </source>
</evidence>
<feature type="signal peptide" evidence="6">
    <location>
        <begin position="1"/>
        <end position="23"/>
    </location>
</feature>
<dbReference type="Proteomes" id="UP000238220">
    <property type="component" value="Unassembled WGS sequence"/>
</dbReference>
<dbReference type="Pfam" id="PF00034">
    <property type="entry name" value="Cytochrom_C"/>
    <property type="match status" value="1"/>
</dbReference>
<evidence type="ECO:0000256" key="3">
    <source>
        <dbReference type="ARBA" id="ARBA00023004"/>
    </source>
</evidence>
<keyword evidence="3 5" id="KW-0408">Iron</keyword>
<accession>A0A2S5TEK5</accession>
<dbReference type="RefSeq" id="WP_104230854.1">
    <property type="nucleotide sequence ID" value="NZ_PSNW01000007.1"/>
</dbReference>
<keyword evidence="2 5" id="KW-0479">Metal-binding</keyword>
<dbReference type="OrthoDB" id="9773456at2"/>
<feature type="binding site" description="axial binding residue" evidence="5">
    <location>
        <position position="40"/>
    </location>
    <ligand>
        <name>heme c</name>
        <dbReference type="ChEBI" id="CHEBI:61717"/>
        <label>1</label>
    </ligand>
    <ligandPart>
        <name>Fe</name>
        <dbReference type="ChEBI" id="CHEBI:18248"/>
    </ligandPart>
</feature>
<protein>
    <submittedName>
        <fullName evidence="8">Cytochrome C</fullName>
    </submittedName>
</protein>
<gene>
    <name evidence="8" type="ORF">C3942_13360</name>
</gene>
<evidence type="ECO:0000256" key="6">
    <source>
        <dbReference type="SAM" id="SignalP"/>
    </source>
</evidence>
<dbReference type="InterPro" id="IPR009056">
    <property type="entry name" value="Cyt_c-like_dom"/>
</dbReference>
<reference evidence="8 9" key="1">
    <citation type="submission" date="2018-02" db="EMBL/GenBank/DDBJ databases">
        <title>Genome sequencing of Solimonas sp. HR-BB.</title>
        <authorList>
            <person name="Lee Y."/>
            <person name="Jeon C.O."/>
        </authorList>
    </citation>
    <scope>NUCLEOTIDE SEQUENCE [LARGE SCALE GENOMIC DNA]</scope>
    <source>
        <strain evidence="8 9">HR-BB</strain>
    </source>
</reference>
<keyword evidence="1 4" id="KW-0349">Heme</keyword>
<organism evidence="8 9">
    <name type="scientific">Solimonas fluminis</name>
    <dbReference type="NCBI Taxonomy" id="2086571"/>
    <lineage>
        <taxon>Bacteria</taxon>
        <taxon>Pseudomonadati</taxon>
        <taxon>Pseudomonadota</taxon>
        <taxon>Gammaproteobacteria</taxon>
        <taxon>Nevskiales</taxon>
        <taxon>Nevskiaceae</taxon>
        <taxon>Solimonas</taxon>
    </lineage>
</organism>
<evidence type="ECO:0000256" key="4">
    <source>
        <dbReference type="PIRSR" id="PIRSR000005-1"/>
    </source>
</evidence>
<evidence type="ECO:0000256" key="5">
    <source>
        <dbReference type="PIRSR" id="PIRSR000005-2"/>
    </source>
</evidence>
<feature type="binding site" description="covalent" evidence="4">
    <location>
        <position position="39"/>
    </location>
    <ligand>
        <name>heme c</name>
        <dbReference type="ChEBI" id="CHEBI:61717"/>
        <label>1</label>
    </ligand>
</feature>
<dbReference type="GO" id="GO:0020037">
    <property type="term" value="F:heme binding"/>
    <property type="evidence" value="ECO:0007669"/>
    <property type="project" value="InterPro"/>
</dbReference>
<keyword evidence="9" id="KW-1185">Reference proteome</keyword>
<dbReference type="AlphaFoldDB" id="A0A2S5TEK5"/>